<evidence type="ECO:0000256" key="4">
    <source>
        <dbReference type="RuleBase" id="RU003719"/>
    </source>
</evidence>
<dbReference type="InterPro" id="IPR043322">
    <property type="entry name" value="CtBP"/>
</dbReference>
<evidence type="ECO:0000259" key="6">
    <source>
        <dbReference type="Pfam" id="PF02826"/>
    </source>
</evidence>
<keyword evidence="2 4" id="KW-0560">Oxidoreductase</keyword>
<dbReference type="GO" id="GO:0003714">
    <property type="term" value="F:transcription corepressor activity"/>
    <property type="evidence" value="ECO:0007669"/>
    <property type="project" value="InterPro"/>
</dbReference>
<organism evidence="7 8">
    <name type="scientific">Paraburkholderia xenovorans (strain LB400)</name>
    <dbReference type="NCBI Taxonomy" id="266265"/>
    <lineage>
        <taxon>Bacteria</taxon>
        <taxon>Pseudomonadati</taxon>
        <taxon>Pseudomonadota</taxon>
        <taxon>Betaproteobacteria</taxon>
        <taxon>Burkholderiales</taxon>
        <taxon>Burkholderiaceae</taxon>
        <taxon>Paraburkholderia</taxon>
    </lineage>
</organism>
<reference evidence="7 8" key="1">
    <citation type="journal article" date="2006" name="Proc. Natl. Acad. Sci. U.S.A.">
        <title>Burkholderia xenovorans LB400 harbors a multi-replicon, 9.73-Mbp genome shaped for versatility.</title>
        <authorList>
            <person name="Chain P.S."/>
            <person name="Denef V.J."/>
            <person name="Konstantinidis K.T."/>
            <person name="Vergez L.M."/>
            <person name="Agullo L."/>
            <person name="Reyes V.L."/>
            <person name="Hauser L."/>
            <person name="Cordova M."/>
            <person name="Gomez L."/>
            <person name="Gonzalez M."/>
            <person name="Land M."/>
            <person name="Lao V."/>
            <person name="Larimer F."/>
            <person name="LiPuma J.J."/>
            <person name="Mahenthiralingam E."/>
            <person name="Malfatti S.A."/>
            <person name="Marx C.J."/>
            <person name="Parnell J.J."/>
            <person name="Ramette A."/>
            <person name="Richardson P."/>
            <person name="Seeger M."/>
            <person name="Smith D."/>
            <person name="Spilker T."/>
            <person name="Sul W.J."/>
            <person name="Tsoi T.V."/>
            <person name="Ulrich L.E."/>
            <person name="Zhulin I.B."/>
            <person name="Tiedje J.M."/>
        </authorList>
    </citation>
    <scope>NUCLEOTIDE SEQUENCE [LARGE SCALE GENOMIC DNA]</scope>
    <source>
        <strain evidence="7 8">LB400</strain>
    </source>
</reference>
<evidence type="ECO:0000259" key="5">
    <source>
        <dbReference type="Pfam" id="PF00389"/>
    </source>
</evidence>
<dbReference type="Gene3D" id="3.40.50.720">
    <property type="entry name" value="NAD(P)-binding Rossmann-like Domain"/>
    <property type="match status" value="2"/>
</dbReference>
<keyword evidence="3" id="KW-0520">NAD</keyword>
<dbReference type="GO" id="GO:0051287">
    <property type="term" value="F:NAD binding"/>
    <property type="evidence" value="ECO:0007669"/>
    <property type="project" value="InterPro"/>
</dbReference>
<dbReference type="EMBL" id="CP000270">
    <property type="protein sequence ID" value="ABE30540.1"/>
    <property type="molecule type" value="Genomic_DNA"/>
</dbReference>
<evidence type="ECO:0000313" key="7">
    <source>
        <dbReference type="EMBL" id="ABE30540.1"/>
    </source>
</evidence>
<gene>
    <name evidence="7" type="ORF">Bxe_A2430</name>
</gene>
<dbReference type="InterPro" id="IPR050418">
    <property type="entry name" value="D-iso_2-hydroxyacid_DH_PdxB"/>
</dbReference>
<dbReference type="eggNOG" id="COG1052">
    <property type="taxonomic scope" value="Bacteria"/>
</dbReference>
<keyword evidence="8" id="KW-1185">Reference proteome</keyword>
<proteinExistence type="inferred from homology"/>
<name>Q13ZE9_PARXL</name>
<accession>Q13ZE9</accession>
<dbReference type="PANTHER" id="PTHR43761">
    <property type="entry name" value="D-ISOMER SPECIFIC 2-HYDROXYACID DEHYDROGENASE FAMILY PROTEIN (AFU_ORTHOLOGUE AFUA_1G13630)"/>
    <property type="match status" value="1"/>
</dbReference>
<dbReference type="CDD" id="cd05299">
    <property type="entry name" value="CtBP_dh"/>
    <property type="match status" value="1"/>
</dbReference>
<dbReference type="SUPFAM" id="SSF51735">
    <property type="entry name" value="NAD(P)-binding Rossmann-fold domains"/>
    <property type="match status" value="1"/>
</dbReference>
<evidence type="ECO:0000256" key="2">
    <source>
        <dbReference type="ARBA" id="ARBA00023002"/>
    </source>
</evidence>
<feature type="domain" description="D-isomer specific 2-hydroxyacid dehydrogenase NAD-binding" evidence="6">
    <location>
        <begin position="122"/>
        <end position="311"/>
    </location>
</feature>
<sequence length="354" mass="38980">MTKSVQGGGHVPNKLKVLVPDAHLRDLDVERGVTGELIDYQVYDEIDAAAIPDEEWTSCDAILVWHRMKITREVVSRLSRCRMIVRVGVGFDNVDTAACSERGIPVSNVPNYGTTEVADHAIAMMLYLARGLGTYQARIKADPAHGFVAENVPVVRRLRGGTFGAIGMGRIGTAIARRAAAHDMHVIYHDPFLPEGHELGLGYERVGSLDELLARADVVSLHVPLSDATRFMMSDAQFQAMKPNSIFINIARGKLVDVDAVYRTLLSGHIAAAGLDVLPNEPPMPLPPLLEAWRNGEEWLAGRFIVTPHAAFYSEAGYLDMRTFSAQMLVDYLVHGRLRNNVNPAWQHATPSTR</sequence>
<dbReference type="STRING" id="266265.Bxe_A2430"/>
<protein>
    <submittedName>
        <fullName evidence="7">Dehydrogenase, D-3-phosphoglycerate dehydrogenase-like protein</fullName>
    </submittedName>
</protein>
<dbReference type="SUPFAM" id="SSF52283">
    <property type="entry name" value="Formate/glycerate dehydrogenase catalytic domain-like"/>
    <property type="match status" value="1"/>
</dbReference>
<dbReference type="InterPro" id="IPR006140">
    <property type="entry name" value="D-isomer_DH_NAD-bd"/>
</dbReference>
<comment type="similarity">
    <text evidence="1 4">Belongs to the D-isomer specific 2-hydroxyacid dehydrogenase family.</text>
</comment>
<dbReference type="Proteomes" id="UP000001817">
    <property type="component" value="Chromosome 1"/>
</dbReference>
<dbReference type="KEGG" id="bxe:Bxe_A2430"/>
<dbReference type="PROSITE" id="PS00671">
    <property type="entry name" value="D_2_HYDROXYACID_DH_3"/>
    <property type="match status" value="1"/>
</dbReference>
<dbReference type="Pfam" id="PF02826">
    <property type="entry name" value="2-Hacid_dh_C"/>
    <property type="match status" value="1"/>
</dbReference>
<evidence type="ECO:0000256" key="1">
    <source>
        <dbReference type="ARBA" id="ARBA00005854"/>
    </source>
</evidence>
<dbReference type="PROSITE" id="PS00670">
    <property type="entry name" value="D_2_HYDROXYACID_DH_2"/>
    <property type="match status" value="1"/>
</dbReference>
<dbReference type="AlphaFoldDB" id="Q13ZE9"/>
<dbReference type="InterPro" id="IPR006139">
    <property type="entry name" value="D-isomer_2_OHA_DH_cat_dom"/>
</dbReference>
<dbReference type="PANTHER" id="PTHR43761:SF1">
    <property type="entry name" value="D-ISOMER SPECIFIC 2-HYDROXYACID DEHYDROGENASE CATALYTIC DOMAIN-CONTAINING PROTEIN-RELATED"/>
    <property type="match status" value="1"/>
</dbReference>
<dbReference type="GO" id="GO:0016616">
    <property type="term" value="F:oxidoreductase activity, acting on the CH-OH group of donors, NAD or NADP as acceptor"/>
    <property type="evidence" value="ECO:0007669"/>
    <property type="project" value="InterPro"/>
</dbReference>
<feature type="domain" description="D-isomer specific 2-hydroxyacid dehydrogenase catalytic" evidence="5">
    <location>
        <begin position="37"/>
        <end position="343"/>
    </location>
</feature>
<dbReference type="InterPro" id="IPR036291">
    <property type="entry name" value="NAD(P)-bd_dom_sf"/>
</dbReference>
<evidence type="ECO:0000256" key="3">
    <source>
        <dbReference type="ARBA" id="ARBA00023027"/>
    </source>
</evidence>
<dbReference type="Pfam" id="PF00389">
    <property type="entry name" value="2-Hacid_dh"/>
    <property type="match status" value="1"/>
</dbReference>
<evidence type="ECO:0000313" key="8">
    <source>
        <dbReference type="Proteomes" id="UP000001817"/>
    </source>
</evidence>
<dbReference type="InterPro" id="IPR029753">
    <property type="entry name" value="D-isomer_DH_CS"/>
</dbReference>
<dbReference type="PATRIC" id="fig|266265.5.peg.2099"/>
<dbReference type="RefSeq" id="WP_011488183.1">
    <property type="nucleotide sequence ID" value="NC_007951.1"/>
</dbReference>